<dbReference type="SUPFAM" id="SSF48464">
    <property type="entry name" value="ENTH/VHS domain"/>
    <property type="match status" value="1"/>
</dbReference>
<protein>
    <submittedName>
        <fullName evidence="7">Putative cytosolic sorting protein gga2/tom1</fullName>
    </submittedName>
</protein>
<dbReference type="GO" id="GO:0007165">
    <property type="term" value="P:signal transduction"/>
    <property type="evidence" value="ECO:0007669"/>
    <property type="project" value="TreeGrafter"/>
</dbReference>
<dbReference type="CDD" id="cd03565">
    <property type="entry name" value="VHS_Tom1_like"/>
    <property type="match status" value="1"/>
</dbReference>
<sequence length="457" mass="50811">MATLLSQLGVGVNPFSTAVGQRIEQATDASLASENWALNMEICDIINETDEGPKDALRAIRKRLLQNAGKNYTVVMYTLTVLETCVKNCGKRFQLQATQKDFIQDLVKLIGPKNDPPTAVQEKVLSLIQNWAEVFKSNPEMQGVVQVFVDLKQKGIEFPSPDLDTAAPIHTPARTVPVQPPAQHQVQNTIPQESSSASSLEPHQVEKLKNELEIVQGNMRVFGEMLTELTPGKEHQSDLELLRDLCKTCQNMQGRLVELLDKVGNEKITEDLLLVNDELNNLFMRYDRFEKKRAAMSKANSQEAPSNISIENKPLIDLEESALAVAATSDQLKDLKLSGNAPVEGGDGFDEFDMLAQSRKTETLPKLNTSLNQNTSSVTESFQEQEFTREQEFKEMERWLEEQPENAPSIEPGANSEEFDRFLATRAAAAERLPTINPSAAALNTETQDAKPALFKS</sequence>
<feature type="domain" description="GAT" evidence="6">
    <location>
        <begin position="203"/>
        <end position="291"/>
    </location>
</feature>
<reference evidence="7" key="1">
    <citation type="journal article" date="2016" name="Mol. Ecol. Resour.">
        <title>Evaluation of the impact of RNA preservation methods of spiders for de novo transcriptome assembly.</title>
        <authorList>
            <person name="Kono N."/>
            <person name="Nakamura H."/>
            <person name="Ito Y."/>
            <person name="Tomita M."/>
            <person name="Arakawa K."/>
        </authorList>
    </citation>
    <scope>NUCLEOTIDE SEQUENCE</scope>
    <source>
        <tissue evidence="7">Whole body</tissue>
    </source>
</reference>
<keyword evidence="3" id="KW-0653">Protein transport</keyword>
<dbReference type="OrthoDB" id="2018246at2759"/>
<dbReference type="GO" id="GO:0030276">
    <property type="term" value="F:clathrin binding"/>
    <property type="evidence" value="ECO:0007669"/>
    <property type="project" value="TreeGrafter"/>
</dbReference>
<dbReference type="CDD" id="cd14233">
    <property type="entry name" value="GAT_TOM1_like"/>
    <property type="match status" value="1"/>
</dbReference>
<dbReference type="InterPro" id="IPR038425">
    <property type="entry name" value="GAT_sf"/>
</dbReference>
<dbReference type="GO" id="GO:0005768">
    <property type="term" value="C:endosome"/>
    <property type="evidence" value="ECO:0007669"/>
    <property type="project" value="TreeGrafter"/>
</dbReference>
<dbReference type="InterPro" id="IPR014645">
    <property type="entry name" value="TOM1"/>
</dbReference>
<dbReference type="Gene3D" id="1.25.40.90">
    <property type="match status" value="1"/>
</dbReference>
<dbReference type="InterPro" id="IPR008942">
    <property type="entry name" value="ENTH_VHS"/>
</dbReference>
<dbReference type="PANTHER" id="PTHR13856:SF137">
    <property type="entry name" value="GH05942P"/>
    <property type="match status" value="1"/>
</dbReference>
<accession>A0A2L2YGD5</accession>
<dbReference type="GO" id="GO:0016020">
    <property type="term" value="C:membrane"/>
    <property type="evidence" value="ECO:0007669"/>
    <property type="project" value="TreeGrafter"/>
</dbReference>
<organism evidence="7">
    <name type="scientific">Parasteatoda tepidariorum</name>
    <name type="common">Common house spider</name>
    <name type="synonym">Achaearanea tepidariorum</name>
    <dbReference type="NCBI Taxonomy" id="114398"/>
    <lineage>
        <taxon>Eukaryota</taxon>
        <taxon>Metazoa</taxon>
        <taxon>Ecdysozoa</taxon>
        <taxon>Arthropoda</taxon>
        <taxon>Chelicerata</taxon>
        <taxon>Arachnida</taxon>
        <taxon>Araneae</taxon>
        <taxon>Araneomorphae</taxon>
        <taxon>Entelegynae</taxon>
        <taxon>Araneoidea</taxon>
        <taxon>Theridiidae</taxon>
        <taxon>Parasteatoda</taxon>
    </lineage>
</organism>
<evidence type="ECO:0000256" key="1">
    <source>
        <dbReference type="ARBA" id="ARBA00007708"/>
    </source>
</evidence>
<feature type="region of interest" description="Disordered" evidence="4">
    <location>
        <begin position="181"/>
        <end position="202"/>
    </location>
</feature>
<keyword evidence="2" id="KW-0813">Transport</keyword>
<evidence type="ECO:0000256" key="3">
    <source>
        <dbReference type="ARBA" id="ARBA00022927"/>
    </source>
</evidence>
<dbReference type="GO" id="GO:0035091">
    <property type="term" value="F:phosphatidylinositol binding"/>
    <property type="evidence" value="ECO:0007669"/>
    <property type="project" value="InterPro"/>
</dbReference>
<feature type="compositionally biased region" description="Polar residues" evidence="4">
    <location>
        <begin position="188"/>
        <end position="201"/>
    </location>
</feature>
<evidence type="ECO:0000313" key="7">
    <source>
        <dbReference type="EMBL" id="LAA07201.1"/>
    </source>
</evidence>
<dbReference type="Pfam" id="PF03127">
    <property type="entry name" value="GAT"/>
    <property type="match status" value="1"/>
</dbReference>
<dbReference type="SUPFAM" id="SSF89009">
    <property type="entry name" value="GAT-like domain"/>
    <property type="match status" value="1"/>
</dbReference>
<feature type="domain" description="VHS" evidence="5">
    <location>
        <begin position="26"/>
        <end position="159"/>
    </location>
</feature>
<evidence type="ECO:0000259" key="5">
    <source>
        <dbReference type="PROSITE" id="PS50179"/>
    </source>
</evidence>
<dbReference type="AlphaFoldDB" id="A0A2L2YGD5"/>
<dbReference type="PANTHER" id="PTHR13856">
    <property type="entry name" value="VHS DOMAIN CONTAINING PROTEIN FAMILY"/>
    <property type="match status" value="1"/>
</dbReference>
<dbReference type="PROSITE" id="PS50909">
    <property type="entry name" value="GAT"/>
    <property type="match status" value="1"/>
</dbReference>
<dbReference type="InterPro" id="IPR004152">
    <property type="entry name" value="GAT_dom"/>
</dbReference>
<dbReference type="Pfam" id="PF00790">
    <property type="entry name" value="VHS"/>
    <property type="match status" value="1"/>
</dbReference>
<evidence type="ECO:0000259" key="6">
    <source>
        <dbReference type="PROSITE" id="PS50909"/>
    </source>
</evidence>
<dbReference type="Gene3D" id="1.20.58.160">
    <property type="match status" value="1"/>
</dbReference>
<comment type="similarity">
    <text evidence="1">Belongs to the TOM1 family.</text>
</comment>
<evidence type="ECO:0000256" key="4">
    <source>
        <dbReference type="SAM" id="MobiDB-lite"/>
    </source>
</evidence>
<proteinExistence type="evidence at transcript level"/>
<dbReference type="PIRSF" id="PIRSF036948">
    <property type="entry name" value="TOM1"/>
    <property type="match status" value="1"/>
</dbReference>
<name>A0A2L2YGD5_PARTP</name>
<dbReference type="GO" id="GO:0043130">
    <property type="term" value="F:ubiquitin binding"/>
    <property type="evidence" value="ECO:0007669"/>
    <property type="project" value="InterPro"/>
</dbReference>
<dbReference type="InterPro" id="IPR002014">
    <property type="entry name" value="VHS_dom"/>
</dbReference>
<evidence type="ECO:0000256" key="2">
    <source>
        <dbReference type="ARBA" id="ARBA00022448"/>
    </source>
</evidence>
<dbReference type="SMART" id="SM00288">
    <property type="entry name" value="VHS"/>
    <property type="match status" value="1"/>
</dbReference>
<dbReference type="GO" id="GO:0015031">
    <property type="term" value="P:protein transport"/>
    <property type="evidence" value="ECO:0007669"/>
    <property type="project" value="UniProtKB-KW"/>
</dbReference>
<dbReference type="PROSITE" id="PS50179">
    <property type="entry name" value="VHS"/>
    <property type="match status" value="1"/>
</dbReference>
<dbReference type="EMBL" id="IAAA01029081">
    <property type="protein sequence ID" value="LAA07201.1"/>
    <property type="molecule type" value="mRNA"/>
</dbReference>